<dbReference type="AlphaFoldDB" id="A0A0F7U0F5"/>
<dbReference type="Proteomes" id="UP000042958">
    <property type="component" value="Unassembled WGS sequence"/>
</dbReference>
<gene>
    <name evidence="2" type="ORF">PMG11_10923</name>
</gene>
<feature type="compositionally biased region" description="Basic and acidic residues" evidence="1">
    <location>
        <begin position="368"/>
        <end position="379"/>
    </location>
</feature>
<accession>A0A0F7U0F5</accession>
<keyword evidence="3" id="KW-1185">Reference proteome</keyword>
<reference evidence="3" key="1">
    <citation type="journal article" date="2015" name="Genome Announc.">
        <title>Draft genome sequence of the fungus Penicillium brasilianum MG11.</title>
        <authorList>
            <person name="Horn F."/>
            <person name="Linde J."/>
            <person name="Mattern D.J."/>
            <person name="Walther G."/>
            <person name="Guthke R."/>
            <person name="Brakhage A.A."/>
            <person name="Valiante V."/>
        </authorList>
    </citation>
    <scope>NUCLEOTIDE SEQUENCE [LARGE SCALE GENOMIC DNA]</scope>
    <source>
        <strain evidence="3">MG11</strain>
    </source>
</reference>
<dbReference type="EMBL" id="CDHK01000016">
    <property type="protein sequence ID" value="CEJ62424.1"/>
    <property type="molecule type" value="Genomic_DNA"/>
</dbReference>
<feature type="region of interest" description="Disordered" evidence="1">
    <location>
        <begin position="208"/>
        <end position="233"/>
    </location>
</feature>
<organism evidence="2 3">
    <name type="scientific">Penicillium brasilianum</name>
    <dbReference type="NCBI Taxonomy" id="104259"/>
    <lineage>
        <taxon>Eukaryota</taxon>
        <taxon>Fungi</taxon>
        <taxon>Dikarya</taxon>
        <taxon>Ascomycota</taxon>
        <taxon>Pezizomycotina</taxon>
        <taxon>Eurotiomycetes</taxon>
        <taxon>Eurotiomycetidae</taxon>
        <taxon>Eurotiales</taxon>
        <taxon>Aspergillaceae</taxon>
        <taxon>Penicillium</taxon>
    </lineage>
</organism>
<sequence length="518" mass="57671">MAGASEVSPLDCEMSLKTVRLEKEYEKAIADSARLLDTERDRVRRMEYLLLQFERDSLQSKLDQANDRIHGLTLAESEARLQLEEAFQEIDSLDQSVQASSSEIQRLTQELSALNNTSTSYGMLQTEKIQLSRELSNTKSKLERLQAQNTSHQATVAEKQAMERQLNAVELQLENEKNSHERTRVKISEQATQITSLSTKIEELQNELARGQRENKHRERDDQQQNAGWEKERSVLEGKIETLRKQLRSTKDKLQEAQHDLQRRRSNARSNEVDDGEAGSRRVPLQRPGPSAESHGVGMIIATPGAVRVQEKPKRQSALPGDKSAFSITPFLNRTGPAPRDTPISSDMDEDEVKQAIKQSRAALRKPSVVDESKNRDSSPGEQLPAKAQSTTAKSRARTAKPATSKVARELNQPASRPTSKVSLDAPEEPSNDPPPEQGQAKTKRRKLGAQRERSLFEDEDDEDILGLRKPRKLALGGGRQSVLAAPLSTSSGGDILARGGGFGAARAFSPLKRDRMR</sequence>
<evidence type="ECO:0000313" key="2">
    <source>
        <dbReference type="EMBL" id="CEJ62424.1"/>
    </source>
</evidence>
<feature type="compositionally biased region" description="Polar residues" evidence="1">
    <location>
        <begin position="413"/>
        <end position="422"/>
    </location>
</feature>
<dbReference type="OrthoDB" id="20105at2759"/>
<feature type="compositionally biased region" description="Basic and acidic residues" evidence="1">
    <location>
        <begin position="210"/>
        <end position="233"/>
    </location>
</feature>
<proteinExistence type="predicted"/>
<feature type="region of interest" description="Disordered" evidence="1">
    <location>
        <begin position="248"/>
        <end position="461"/>
    </location>
</feature>
<evidence type="ECO:0000313" key="3">
    <source>
        <dbReference type="Proteomes" id="UP000042958"/>
    </source>
</evidence>
<feature type="compositionally biased region" description="Basic and acidic residues" evidence="1">
    <location>
        <begin position="248"/>
        <end position="263"/>
    </location>
</feature>
<dbReference type="STRING" id="104259.A0A0F7U0F5"/>
<name>A0A0F7U0F5_PENBI</name>
<protein>
    <submittedName>
        <fullName evidence="2">Uncharacterized protein</fullName>
    </submittedName>
</protein>
<dbReference type="Gene3D" id="1.20.120.330">
    <property type="entry name" value="Nucleotidyltransferases domain 2"/>
    <property type="match status" value="1"/>
</dbReference>
<evidence type="ECO:0000256" key="1">
    <source>
        <dbReference type="SAM" id="MobiDB-lite"/>
    </source>
</evidence>